<feature type="transmembrane region" description="Helical" evidence="2">
    <location>
        <begin position="12"/>
        <end position="40"/>
    </location>
</feature>
<protein>
    <recommendedName>
        <fullName evidence="3">Archaeal Type IV pilin N-terminal domain-containing protein</fullName>
    </recommendedName>
</protein>
<dbReference type="PANTHER" id="PTHR38138">
    <property type="entry name" value="VNG6441H"/>
    <property type="match status" value="1"/>
</dbReference>
<keyword evidence="2" id="KW-0472">Membrane</keyword>
<evidence type="ECO:0000256" key="2">
    <source>
        <dbReference type="SAM" id="Phobius"/>
    </source>
</evidence>
<dbReference type="Pfam" id="PF07790">
    <property type="entry name" value="Pilin_N"/>
    <property type="match status" value="1"/>
</dbReference>
<comment type="caution">
    <text evidence="4">The sequence shown here is derived from an EMBL/GenBank/DDBJ whole genome shotgun (WGS) entry which is preliminary data.</text>
</comment>
<gene>
    <name evidence="4" type="ORF">GCM10007209_07780</name>
</gene>
<dbReference type="PANTHER" id="PTHR38138:SF1">
    <property type="entry name" value="ARCHAEAL TYPE IV PILIN N-TERMINAL DOMAIN-CONTAINING PROTEIN"/>
    <property type="match status" value="1"/>
</dbReference>
<dbReference type="InterPro" id="IPR012859">
    <property type="entry name" value="Pilin_N_archaeal"/>
</dbReference>
<name>A0A830DN47_9EURY</name>
<evidence type="ECO:0000313" key="5">
    <source>
        <dbReference type="Proteomes" id="UP000646833"/>
    </source>
</evidence>
<dbReference type="Proteomes" id="UP000646833">
    <property type="component" value="Unassembled WGS sequence"/>
</dbReference>
<dbReference type="RefSeq" id="WP_188423205.1">
    <property type="nucleotide sequence ID" value="NZ_BMCI01000001.1"/>
</dbReference>
<proteinExistence type="predicted"/>
<dbReference type="EMBL" id="BMCI01000001">
    <property type="protein sequence ID" value="GGC48583.1"/>
    <property type="molecule type" value="Genomic_DNA"/>
</dbReference>
<organism evidence="4 5">
    <name type="scientific">Haloferax sulfurifontis</name>
    <dbReference type="NCBI Taxonomy" id="255616"/>
    <lineage>
        <taxon>Archaea</taxon>
        <taxon>Methanobacteriati</taxon>
        <taxon>Methanobacteriota</taxon>
        <taxon>Stenosarchaea group</taxon>
        <taxon>Halobacteria</taxon>
        <taxon>Halobacteriales</taxon>
        <taxon>Haloferacaceae</taxon>
        <taxon>Haloferax</taxon>
    </lineage>
</organism>
<sequence length="157" mass="16214">MQLTNLFNDDSAVSPVIGVILMVAITVILAAVIGTFVLGLGDQVSETSPQASFSFDFANDVSDSNTAAQLVITHESGTSISADRLTVTVDGTGVAADTTDDYSFSSEFPDDVEAGSSATVEKDAAGDDVWEGESIRVVWTSESGSSSATLHSQTAPQ</sequence>
<dbReference type="AlphaFoldDB" id="A0A830DN47"/>
<reference evidence="4" key="1">
    <citation type="journal article" date="2014" name="Int. J. Syst. Evol. Microbiol.">
        <title>Complete genome sequence of Corynebacterium casei LMG S-19264T (=DSM 44701T), isolated from a smear-ripened cheese.</title>
        <authorList>
            <consortium name="US DOE Joint Genome Institute (JGI-PGF)"/>
            <person name="Walter F."/>
            <person name="Albersmeier A."/>
            <person name="Kalinowski J."/>
            <person name="Ruckert C."/>
        </authorList>
    </citation>
    <scope>NUCLEOTIDE SEQUENCE</scope>
    <source>
        <strain evidence="4">CCM 7217</strain>
    </source>
</reference>
<feature type="domain" description="Archaeal Type IV pilin N-terminal" evidence="3">
    <location>
        <begin position="11"/>
        <end position="93"/>
    </location>
</feature>
<feature type="region of interest" description="Disordered" evidence="1">
    <location>
        <begin position="105"/>
        <end position="126"/>
    </location>
</feature>
<keyword evidence="2" id="KW-0812">Transmembrane</keyword>
<dbReference type="InterPro" id="IPR013373">
    <property type="entry name" value="Flagellin/pilin_N_arc"/>
</dbReference>
<evidence type="ECO:0000256" key="1">
    <source>
        <dbReference type="SAM" id="MobiDB-lite"/>
    </source>
</evidence>
<keyword evidence="2" id="KW-1133">Transmembrane helix</keyword>
<reference evidence="4" key="2">
    <citation type="submission" date="2020-09" db="EMBL/GenBank/DDBJ databases">
        <authorList>
            <person name="Sun Q."/>
            <person name="Sedlacek I."/>
        </authorList>
    </citation>
    <scope>NUCLEOTIDE SEQUENCE</scope>
    <source>
        <strain evidence="4">CCM 7217</strain>
    </source>
</reference>
<accession>A0A830DN47</accession>
<dbReference type="NCBIfam" id="TIGR02537">
    <property type="entry name" value="arch_flag_Nterm"/>
    <property type="match status" value="1"/>
</dbReference>
<evidence type="ECO:0000313" key="4">
    <source>
        <dbReference type="EMBL" id="GGC48583.1"/>
    </source>
</evidence>
<evidence type="ECO:0000259" key="3">
    <source>
        <dbReference type="Pfam" id="PF07790"/>
    </source>
</evidence>